<protein>
    <submittedName>
        <fullName evidence="3">ATPase</fullName>
    </submittedName>
</protein>
<dbReference type="PANTHER" id="PTHR43566:SF2">
    <property type="entry name" value="DUF4143 DOMAIN-CONTAINING PROTEIN"/>
    <property type="match status" value="1"/>
</dbReference>
<feature type="domain" description="DUF4143" evidence="2">
    <location>
        <begin position="171"/>
        <end position="325"/>
    </location>
</feature>
<dbReference type="EMBL" id="MNZT01000100">
    <property type="protein sequence ID" value="OIP95903.1"/>
    <property type="molecule type" value="Genomic_DNA"/>
</dbReference>
<proteinExistence type="predicted"/>
<evidence type="ECO:0000313" key="4">
    <source>
        <dbReference type="Proteomes" id="UP000183245"/>
    </source>
</evidence>
<dbReference type="SUPFAM" id="SSF52540">
    <property type="entry name" value="P-loop containing nucleoside triphosphate hydrolases"/>
    <property type="match status" value="1"/>
</dbReference>
<dbReference type="Gene3D" id="3.40.50.300">
    <property type="entry name" value="P-loop containing nucleotide triphosphate hydrolases"/>
    <property type="match status" value="1"/>
</dbReference>
<accession>A0A1J5IRV4</accession>
<dbReference type="Pfam" id="PF13635">
    <property type="entry name" value="DUF4143"/>
    <property type="match status" value="1"/>
</dbReference>
<sequence>MATESRFLQKIPESYFLFGPRGTGKTTWLKQEYPEALYLDLLSPEIYRSFVTHPERLREMVKGERSAVVIIDEIQKVPALLDVIHQLVEEDKTTQYILTGSSARKLKRSGVDLLSGRLLWRSMYPFMAAELGDSFDLEAALSTGLIPLVQDSTDPLSRLHAYIDLYVREEVQYEGLVRKLDDFLRFIEAVSFSHASLLNVTEVAREAQAQRKTVAGYIQILEDILIAYQITPFRKKAKRNTVSHSKFYFFDTGVFRILRPHGPLDRPEEITGLALEGLVAQHLRSWIGYGQQDTALHFWRSTRGVEVDFVLYGQNTFAAVEVKSSTKIRPSDLNGLRAFREDYPQAQLVFLYRGEQRLLIDGILCIPCERFLRDLRPGLPFVA</sequence>
<evidence type="ECO:0000259" key="1">
    <source>
        <dbReference type="Pfam" id="PF13173"/>
    </source>
</evidence>
<dbReference type="AlphaFoldDB" id="A0A1J5IRV4"/>
<reference evidence="3 4" key="1">
    <citation type="journal article" date="2016" name="Environ. Microbiol.">
        <title>Genomic resolution of a cold subsurface aquifer community provides metabolic insights for novel microbes adapted to high CO concentrations.</title>
        <authorList>
            <person name="Probst A.J."/>
            <person name="Castelle C.J."/>
            <person name="Singh A."/>
            <person name="Brown C.T."/>
            <person name="Anantharaman K."/>
            <person name="Sharon I."/>
            <person name="Hug L.A."/>
            <person name="Burstein D."/>
            <person name="Emerson J.B."/>
            <person name="Thomas B.C."/>
            <person name="Banfield J.F."/>
        </authorList>
    </citation>
    <scope>NUCLEOTIDE SEQUENCE [LARGE SCALE GENOMIC DNA]</scope>
    <source>
        <strain evidence="3">CG2_30_54_11</strain>
    </source>
</reference>
<gene>
    <name evidence="3" type="ORF">AUK40_05620</name>
</gene>
<evidence type="ECO:0000313" key="3">
    <source>
        <dbReference type="EMBL" id="OIP95903.1"/>
    </source>
</evidence>
<dbReference type="STRING" id="1817892.AUK40_05620"/>
<evidence type="ECO:0000259" key="2">
    <source>
        <dbReference type="Pfam" id="PF13635"/>
    </source>
</evidence>
<organism evidence="3 4">
    <name type="scientific">Candidatus Wirthbacteria bacterium CG2_30_54_11</name>
    <dbReference type="NCBI Taxonomy" id="1817892"/>
    <lineage>
        <taxon>Bacteria</taxon>
        <taxon>Candidatus Wirthbacteria</taxon>
    </lineage>
</organism>
<comment type="caution">
    <text evidence="3">The sequence shown here is derived from an EMBL/GenBank/DDBJ whole genome shotgun (WGS) entry which is preliminary data.</text>
</comment>
<dbReference type="InterPro" id="IPR025420">
    <property type="entry name" value="DUF4143"/>
</dbReference>
<dbReference type="Pfam" id="PF13173">
    <property type="entry name" value="AAA_14"/>
    <property type="match status" value="1"/>
</dbReference>
<dbReference type="PANTHER" id="PTHR43566">
    <property type="entry name" value="CONSERVED PROTEIN"/>
    <property type="match status" value="1"/>
</dbReference>
<feature type="domain" description="AAA" evidence="1">
    <location>
        <begin position="15"/>
        <end position="131"/>
    </location>
</feature>
<dbReference type="InterPro" id="IPR041682">
    <property type="entry name" value="AAA_14"/>
</dbReference>
<dbReference type="InterPro" id="IPR027417">
    <property type="entry name" value="P-loop_NTPase"/>
</dbReference>
<name>A0A1J5IRV4_9BACT</name>
<dbReference type="Proteomes" id="UP000183245">
    <property type="component" value="Unassembled WGS sequence"/>
</dbReference>